<name>A0A8S4BLU7_9TELE</name>
<dbReference type="InterPro" id="IPR055355">
    <property type="entry name" value="ZP-C"/>
</dbReference>
<evidence type="ECO:0000313" key="3">
    <source>
        <dbReference type="EMBL" id="CAG5986523.1"/>
    </source>
</evidence>
<dbReference type="InterPro" id="IPR042235">
    <property type="entry name" value="ZP-C_dom"/>
</dbReference>
<dbReference type="Gene3D" id="2.60.40.4100">
    <property type="entry name" value="Zona pellucida, ZP-C domain"/>
    <property type="match status" value="1"/>
</dbReference>
<evidence type="ECO:0000259" key="2">
    <source>
        <dbReference type="PROSITE" id="PS51034"/>
    </source>
</evidence>
<dbReference type="OrthoDB" id="9987373at2759"/>
<dbReference type="Pfam" id="PF00100">
    <property type="entry name" value="Zona_pellucida"/>
    <property type="match status" value="1"/>
</dbReference>
<feature type="domain" description="ZP" evidence="2">
    <location>
        <begin position="1"/>
        <end position="90"/>
    </location>
</feature>
<sequence length="133" mass="14530">MSFHVRFLTPSSCPNPADRTVSMEGNGRGSSHFFSFNTFQFSGGNSGSVFLHCKVKLCVSQGDQGTSAFRGVIRATGSADLPCQNTETSTLPSSPWPGLTRFPWRLGPKKIQGFVPKRSQSLVMHRFRKATSS</sequence>
<dbReference type="PROSITE" id="PS51034">
    <property type="entry name" value="ZP_2"/>
    <property type="match status" value="1"/>
</dbReference>
<evidence type="ECO:0000256" key="1">
    <source>
        <dbReference type="ARBA" id="ARBA00023157"/>
    </source>
</evidence>
<evidence type="ECO:0000313" key="4">
    <source>
        <dbReference type="Proteomes" id="UP000677803"/>
    </source>
</evidence>
<comment type="caution">
    <text evidence="3">The sequence shown here is derived from an EMBL/GenBank/DDBJ whole genome shotgun (WGS) entry which is preliminary data.</text>
</comment>
<keyword evidence="4" id="KW-1185">Reference proteome</keyword>
<protein>
    <submittedName>
        <fullName evidence="3">(Atlantic silverside) hypothetical protein</fullName>
    </submittedName>
</protein>
<accession>A0A8S4BLU7</accession>
<dbReference type="Proteomes" id="UP000677803">
    <property type="component" value="Unassembled WGS sequence"/>
</dbReference>
<keyword evidence="1" id="KW-1015">Disulfide bond</keyword>
<dbReference type="EMBL" id="CAJRST010036000">
    <property type="protein sequence ID" value="CAG5986523.1"/>
    <property type="molecule type" value="Genomic_DNA"/>
</dbReference>
<reference evidence="3" key="1">
    <citation type="submission" date="2021-05" db="EMBL/GenBank/DDBJ databases">
        <authorList>
            <person name="Tigano A."/>
        </authorList>
    </citation>
    <scope>NUCLEOTIDE SEQUENCE</scope>
</reference>
<proteinExistence type="predicted"/>
<organism evidence="3 4">
    <name type="scientific">Menidia menidia</name>
    <name type="common">Atlantic silverside</name>
    <dbReference type="NCBI Taxonomy" id="238744"/>
    <lineage>
        <taxon>Eukaryota</taxon>
        <taxon>Metazoa</taxon>
        <taxon>Chordata</taxon>
        <taxon>Craniata</taxon>
        <taxon>Vertebrata</taxon>
        <taxon>Euteleostomi</taxon>
        <taxon>Actinopterygii</taxon>
        <taxon>Neopterygii</taxon>
        <taxon>Teleostei</taxon>
        <taxon>Neoteleostei</taxon>
        <taxon>Acanthomorphata</taxon>
        <taxon>Ovalentaria</taxon>
        <taxon>Atherinomorphae</taxon>
        <taxon>Atheriniformes</taxon>
        <taxon>Atherinopsidae</taxon>
        <taxon>Menidiinae</taxon>
        <taxon>Menidia</taxon>
    </lineage>
</organism>
<dbReference type="AlphaFoldDB" id="A0A8S4BLU7"/>
<dbReference type="InterPro" id="IPR001507">
    <property type="entry name" value="ZP_dom"/>
</dbReference>
<gene>
    <name evidence="3" type="ORF">MMEN_LOCUS16927</name>
</gene>